<comment type="caution">
    <text evidence="2">The sequence shown here is derived from an EMBL/GenBank/DDBJ whole genome shotgun (WGS) entry which is preliminary data.</text>
</comment>
<feature type="compositionally biased region" description="Low complexity" evidence="1">
    <location>
        <begin position="165"/>
        <end position="186"/>
    </location>
</feature>
<dbReference type="Proteomes" id="UP001266305">
    <property type="component" value="Unassembled WGS sequence"/>
</dbReference>
<evidence type="ECO:0000313" key="2">
    <source>
        <dbReference type="EMBL" id="KAK2092346.1"/>
    </source>
</evidence>
<feature type="compositionally biased region" description="Basic and acidic residues" evidence="1">
    <location>
        <begin position="45"/>
        <end position="65"/>
    </location>
</feature>
<organism evidence="2 3">
    <name type="scientific">Saguinus oedipus</name>
    <name type="common">Cotton-top tamarin</name>
    <name type="synonym">Oedipomidas oedipus</name>
    <dbReference type="NCBI Taxonomy" id="9490"/>
    <lineage>
        <taxon>Eukaryota</taxon>
        <taxon>Metazoa</taxon>
        <taxon>Chordata</taxon>
        <taxon>Craniata</taxon>
        <taxon>Vertebrata</taxon>
        <taxon>Euteleostomi</taxon>
        <taxon>Mammalia</taxon>
        <taxon>Eutheria</taxon>
        <taxon>Euarchontoglires</taxon>
        <taxon>Primates</taxon>
        <taxon>Haplorrhini</taxon>
        <taxon>Platyrrhini</taxon>
        <taxon>Cebidae</taxon>
        <taxon>Callitrichinae</taxon>
        <taxon>Saguinus</taxon>
    </lineage>
</organism>
<evidence type="ECO:0000256" key="1">
    <source>
        <dbReference type="SAM" id="MobiDB-lite"/>
    </source>
</evidence>
<feature type="region of interest" description="Disordered" evidence="1">
    <location>
        <begin position="41"/>
        <end position="88"/>
    </location>
</feature>
<feature type="region of interest" description="Disordered" evidence="1">
    <location>
        <begin position="146"/>
        <end position="200"/>
    </location>
</feature>
<evidence type="ECO:0000313" key="3">
    <source>
        <dbReference type="Proteomes" id="UP001266305"/>
    </source>
</evidence>
<sequence length="212" mass="22092">MEKEVAAFVRLDAKRKLVSVTQGGPALGFAKVRGRRAAASAVPREAIRRRWEGGRSRPKGGEEGRRRTRVPGLVTASGSGNPRPDSLGEMAGSGDRRVVGTFHLLLLVAALSLAPRGVSPSAAAWPEEKVRGCFFVVVLERLRSGAGTPASLPRQRGRWGRAAVPSPGTRAPPGARRSRGSASSPGCLGQPRAALETPGGLGDVTGLPWAAV</sequence>
<dbReference type="EMBL" id="JASSZA010000015">
    <property type="protein sequence ID" value="KAK2092346.1"/>
    <property type="molecule type" value="Genomic_DNA"/>
</dbReference>
<gene>
    <name evidence="2" type="ORF">P7K49_028874</name>
</gene>
<proteinExistence type="predicted"/>
<name>A0ABQ9U6A1_SAGOE</name>
<accession>A0ABQ9U6A1</accession>
<reference evidence="2 3" key="1">
    <citation type="submission" date="2023-05" db="EMBL/GenBank/DDBJ databases">
        <title>B98-5 Cell Line De Novo Hybrid Assembly: An Optical Mapping Approach.</title>
        <authorList>
            <person name="Kananen K."/>
            <person name="Auerbach J.A."/>
            <person name="Kautto E."/>
            <person name="Blachly J.S."/>
        </authorList>
    </citation>
    <scope>NUCLEOTIDE SEQUENCE [LARGE SCALE GENOMIC DNA]</scope>
    <source>
        <strain evidence="2">B95-8</strain>
        <tissue evidence="2">Cell line</tissue>
    </source>
</reference>
<protein>
    <submittedName>
        <fullName evidence="2">Uncharacterized protein</fullName>
    </submittedName>
</protein>
<keyword evidence="3" id="KW-1185">Reference proteome</keyword>